<keyword evidence="3" id="KW-1185">Reference proteome</keyword>
<protein>
    <recommendedName>
        <fullName evidence="1">Protein kinase domain-containing protein</fullName>
    </recommendedName>
</protein>
<dbReference type="PANTHER" id="PTHR37542:SF1">
    <property type="entry name" value="PRION-INHIBITION AND PROPAGATION HELO DOMAIN-CONTAINING PROTEIN"/>
    <property type="match status" value="1"/>
</dbReference>
<dbReference type="Proteomes" id="UP000722485">
    <property type="component" value="Unassembled WGS sequence"/>
</dbReference>
<evidence type="ECO:0000313" key="3">
    <source>
        <dbReference type="Proteomes" id="UP000722485"/>
    </source>
</evidence>
<dbReference type="GO" id="GO:0004672">
    <property type="term" value="F:protein kinase activity"/>
    <property type="evidence" value="ECO:0007669"/>
    <property type="project" value="InterPro"/>
</dbReference>
<comment type="caution">
    <text evidence="2">The sequence shown here is derived from an EMBL/GenBank/DDBJ whole genome shotgun (WGS) entry which is preliminary data.</text>
</comment>
<gene>
    <name evidence="2" type="ORF">G7Z17_g4575</name>
</gene>
<evidence type="ECO:0000313" key="2">
    <source>
        <dbReference type="EMBL" id="KAF7552040.1"/>
    </source>
</evidence>
<reference evidence="2" key="1">
    <citation type="submission" date="2020-03" db="EMBL/GenBank/DDBJ databases">
        <title>Draft Genome Sequence of Cylindrodendrum hubeiense.</title>
        <authorList>
            <person name="Buettner E."/>
            <person name="Kellner H."/>
        </authorList>
    </citation>
    <scope>NUCLEOTIDE SEQUENCE</scope>
    <source>
        <strain evidence="2">IHI 201604</strain>
    </source>
</reference>
<proteinExistence type="predicted"/>
<organism evidence="2 3">
    <name type="scientific">Cylindrodendrum hubeiense</name>
    <dbReference type="NCBI Taxonomy" id="595255"/>
    <lineage>
        <taxon>Eukaryota</taxon>
        <taxon>Fungi</taxon>
        <taxon>Dikarya</taxon>
        <taxon>Ascomycota</taxon>
        <taxon>Pezizomycotina</taxon>
        <taxon>Sordariomycetes</taxon>
        <taxon>Hypocreomycetidae</taxon>
        <taxon>Hypocreales</taxon>
        <taxon>Nectriaceae</taxon>
        <taxon>Cylindrodendrum</taxon>
    </lineage>
</organism>
<sequence length="500" mass="57105">MENILIVEAFWARTAIQVDFLKRVASTLEEEHCRIHIEVFEILRSKMMRTITKIESLLKRSPETGVNRWKLSLIRESLDETVTQLQQWQGIFDPTWYLILRIGDSVIDSELLTKQDDADSSLSESMNKISMSGSLRSSSLRAAQNIRLLLKSEKNANVHISLDNKLDWVNATPIPYSATQILRQSNSSRHYVVDSISCDSGIDLPRARADSEALAKKLQQVDPEIFGLLECYGLIKRRGNGTRQITSLDLVFRIPSIKTTPRTLRYYLMQPPSYSLTQLLHTAGQLARAVSFIHAYDFVHKNIRPETILLFSDPESRTSLGSAHLLGFDSFRSINFHTLLRGDVAWERNLYRHPSRQGLRAQEKYAMQHDVYSLGVCLLELGLWQSFVIYQASDCSTKNVDGDIFLHEDLQSKVDDAKDSTRDLSEPFSYLKEHLVDLARSRLPMRMGEKYTAVVMTCLTCMDEGNVDFGDQSEMQDEDGILIGVRFIEKVLLRLSEISF</sequence>
<dbReference type="EMBL" id="JAANBB010000067">
    <property type="protein sequence ID" value="KAF7552040.1"/>
    <property type="molecule type" value="Genomic_DNA"/>
</dbReference>
<accession>A0A9P5HEM3</accession>
<dbReference type="SUPFAM" id="SSF56112">
    <property type="entry name" value="Protein kinase-like (PK-like)"/>
    <property type="match status" value="1"/>
</dbReference>
<dbReference type="PANTHER" id="PTHR37542">
    <property type="entry name" value="HELO DOMAIN-CONTAINING PROTEIN-RELATED"/>
    <property type="match status" value="1"/>
</dbReference>
<name>A0A9P5HEM3_9HYPO</name>
<dbReference type="InterPro" id="IPR000719">
    <property type="entry name" value="Prot_kinase_dom"/>
</dbReference>
<dbReference type="PROSITE" id="PS50011">
    <property type="entry name" value="PROTEIN_KINASE_DOM"/>
    <property type="match status" value="1"/>
</dbReference>
<dbReference type="AlphaFoldDB" id="A0A9P5HEM3"/>
<dbReference type="GO" id="GO:0005524">
    <property type="term" value="F:ATP binding"/>
    <property type="evidence" value="ECO:0007669"/>
    <property type="project" value="InterPro"/>
</dbReference>
<dbReference type="InterPro" id="IPR011009">
    <property type="entry name" value="Kinase-like_dom_sf"/>
</dbReference>
<evidence type="ECO:0000259" key="1">
    <source>
        <dbReference type="PROSITE" id="PS50011"/>
    </source>
</evidence>
<feature type="domain" description="Protein kinase" evidence="1">
    <location>
        <begin position="126"/>
        <end position="462"/>
    </location>
</feature>
<dbReference type="Gene3D" id="1.10.510.10">
    <property type="entry name" value="Transferase(Phosphotransferase) domain 1"/>
    <property type="match status" value="1"/>
</dbReference>
<dbReference type="OrthoDB" id="1911848at2759"/>